<protein>
    <recommendedName>
        <fullName evidence="1">RWD domain-containing protein</fullName>
    </recommendedName>
</protein>
<dbReference type="Gene3D" id="3.10.110.10">
    <property type="entry name" value="Ubiquitin Conjugating Enzyme"/>
    <property type="match status" value="1"/>
</dbReference>
<comment type="caution">
    <text evidence="2">The sequence shown here is derived from an EMBL/GenBank/DDBJ whole genome shotgun (WGS) entry which is preliminary data.</text>
</comment>
<dbReference type="SUPFAM" id="SSF54495">
    <property type="entry name" value="UBC-like"/>
    <property type="match status" value="1"/>
</dbReference>
<dbReference type="SMART" id="SM00591">
    <property type="entry name" value="RWD"/>
    <property type="match status" value="1"/>
</dbReference>
<dbReference type="PROSITE" id="PS50908">
    <property type="entry name" value="RWD"/>
    <property type="match status" value="1"/>
</dbReference>
<dbReference type="EMBL" id="JALLPJ020000585">
    <property type="protein sequence ID" value="KAL3788050.1"/>
    <property type="molecule type" value="Genomic_DNA"/>
</dbReference>
<name>A0ABD3PIP7_9STRA</name>
<dbReference type="InterPro" id="IPR016135">
    <property type="entry name" value="UBQ-conjugating_enzyme/RWD"/>
</dbReference>
<dbReference type="Proteomes" id="UP001530400">
    <property type="component" value="Unassembled WGS sequence"/>
</dbReference>
<dbReference type="Pfam" id="PF05773">
    <property type="entry name" value="RWD"/>
    <property type="match status" value="1"/>
</dbReference>
<sequence>MEDIHTIRTEELEALQAFYGDQVFSSLSSNPGETLSISGPWFIRLSSSPNKKSFVPTLEIRPSDSYPLDAPTPILHNVDHQLNSSQNFDLINELLEMHEPKMGVCIMWAERCREEFAVDVVENTSSSAAIEAVSNEINDLAIMDPPAPIIELAIRFLSYNHLLHGKAHKKEAQIVSAASKMGLVGFVTYGTPGIIGILVSRSNISTGIVTTDAGVIDFSKECGQIGKKCAVLDIELNLNADGLKCEKKSGTVNAKSKEKDVSNKTQLKGLYALLVDLLGEDKVACSKQQEISVKKKGLHSFASCAELKRVLVDNQGMDETTFQRIIGVA</sequence>
<evidence type="ECO:0000259" key="1">
    <source>
        <dbReference type="PROSITE" id="PS50908"/>
    </source>
</evidence>
<evidence type="ECO:0000313" key="3">
    <source>
        <dbReference type="Proteomes" id="UP001530400"/>
    </source>
</evidence>
<accession>A0ABD3PIP7</accession>
<reference evidence="2 3" key="1">
    <citation type="submission" date="2024-10" db="EMBL/GenBank/DDBJ databases">
        <title>Updated reference genomes for cyclostephanoid diatoms.</title>
        <authorList>
            <person name="Roberts W.R."/>
            <person name="Alverson A.J."/>
        </authorList>
    </citation>
    <scope>NUCLEOTIDE SEQUENCE [LARGE SCALE GENOMIC DNA]</scope>
    <source>
        <strain evidence="2 3">AJA010-31</strain>
    </source>
</reference>
<feature type="domain" description="RWD" evidence="1">
    <location>
        <begin position="10"/>
        <end position="121"/>
    </location>
</feature>
<dbReference type="InterPro" id="IPR006575">
    <property type="entry name" value="RWD_dom"/>
</dbReference>
<organism evidence="2 3">
    <name type="scientific">Cyclotella atomus</name>
    <dbReference type="NCBI Taxonomy" id="382360"/>
    <lineage>
        <taxon>Eukaryota</taxon>
        <taxon>Sar</taxon>
        <taxon>Stramenopiles</taxon>
        <taxon>Ochrophyta</taxon>
        <taxon>Bacillariophyta</taxon>
        <taxon>Coscinodiscophyceae</taxon>
        <taxon>Thalassiosirophycidae</taxon>
        <taxon>Stephanodiscales</taxon>
        <taxon>Stephanodiscaceae</taxon>
        <taxon>Cyclotella</taxon>
    </lineage>
</organism>
<evidence type="ECO:0000313" key="2">
    <source>
        <dbReference type="EMBL" id="KAL3788050.1"/>
    </source>
</evidence>
<keyword evidence="3" id="KW-1185">Reference proteome</keyword>
<proteinExistence type="predicted"/>
<gene>
    <name evidence="2" type="ORF">ACHAWO_000492</name>
</gene>
<dbReference type="AlphaFoldDB" id="A0ABD3PIP7"/>